<organism evidence="1 2">
    <name type="scientific">Meloidogyne enterolobii</name>
    <name type="common">Root-knot nematode worm</name>
    <name type="synonym">Meloidogyne mayaguensis</name>
    <dbReference type="NCBI Taxonomy" id="390850"/>
    <lineage>
        <taxon>Eukaryota</taxon>
        <taxon>Metazoa</taxon>
        <taxon>Ecdysozoa</taxon>
        <taxon>Nematoda</taxon>
        <taxon>Chromadorea</taxon>
        <taxon>Rhabditida</taxon>
        <taxon>Tylenchina</taxon>
        <taxon>Tylenchomorpha</taxon>
        <taxon>Tylenchoidea</taxon>
        <taxon>Meloidogynidae</taxon>
        <taxon>Meloidogyninae</taxon>
        <taxon>Meloidogyne</taxon>
    </lineage>
</organism>
<name>A0ACB0Z8M8_MELEN</name>
<accession>A0ACB0Z8M8</accession>
<sequence length="224" mass="26002">MRVPEFDLETASSFSDLNTASSTSTSRCCNNKNCKTCQITSKKAYNKALRRLKVYVDLLDLLIKTSLLYIFVMPLVAYYFPYYVGTKLCIFIVVVSLLAMFGCFKQKIFLFYPTFALHLYLLALYIIGLLPMPFCLFELDECKQIFDDPMTGGKLLSIYTFGFTQWRFLLMILRLFCLIVISLNSYNIWKIIKLMPTYTPGMHGIAVDVLKLNSKRRERFYEGL</sequence>
<evidence type="ECO:0000313" key="2">
    <source>
        <dbReference type="Proteomes" id="UP001497535"/>
    </source>
</evidence>
<dbReference type="Proteomes" id="UP001497535">
    <property type="component" value="Unassembled WGS sequence"/>
</dbReference>
<evidence type="ECO:0000313" key="1">
    <source>
        <dbReference type="EMBL" id="CAK5074797.1"/>
    </source>
</evidence>
<gene>
    <name evidence="1" type="ORF">MENTE1834_LOCUS21563</name>
</gene>
<proteinExistence type="predicted"/>
<comment type="caution">
    <text evidence="1">The sequence shown here is derived from an EMBL/GenBank/DDBJ whole genome shotgun (WGS) entry which is preliminary data.</text>
</comment>
<keyword evidence="2" id="KW-1185">Reference proteome</keyword>
<dbReference type="EMBL" id="CAVMJV010000027">
    <property type="protein sequence ID" value="CAK5074797.1"/>
    <property type="molecule type" value="Genomic_DNA"/>
</dbReference>
<reference evidence="1" key="1">
    <citation type="submission" date="2023-11" db="EMBL/GenBank/DDBJ databases">
        <authorList>
            <person name="Poullet M."/>
        </authorList>
    </citation>
    <scope>NUCLEOTIDE SEQUENCE</scope>
    <source>
        <strain evidence="1">E1834</strain>
    </source>
</reference>
<protein>
    <submittedName>
        <fullName evidence="1">Uncharacterized protein</fullName>
    </submittedName>
</protein>